<dbReference type="OrthoDB" id="1525222at2"/>
<feature type="domain" description="DUF4296" evidence="1">
    <location>
        <begin position="26"/>
        <end position="108"/>
    </location>
</feature>
<sequence length="160" mass="18782">MKYVYCILVLGFLFLGCNKIDKPKKPENLISKDKMVDILFDTFVLNAAKGTQKQVLEKNGILPKSYIFEKYNIDSLQFALSNEYYAYNTEVYQSIINDLSSRIENEKKIYQTQKKIEEKKRDSLAQIKIVKKDSMAAVQKETMKLNPKLLKRKRQKNQKQ</sequence>
<evidence type="ECO:0000313" key="3">
    <source>
        <dbReference type="Proteomes" id="UP000284892"/>
    </source>
</evidence>
<dbReference type="EMBL" id="RAQJ01000001">
    <property type="protein sequence ID" value="RKE98506.1"/>
    <property type="molecule type" value="Genomic_DNA"/>
</dbReference>
<dbReference type="Pfam" id="PF14129">
    <property type="entry name" value="DUF4296"/>
    <property type="match status" value="1"/>
</dbReference>
<comment type="caution">
    <text evidence="2">The sequence shown here is derived from an EMBL/GenBank/DDBJ whole genome shotgun (WGS) entry which is preliminary data.</text>
</comment>
<gene>
    <name evidence="2" type="ORF">BXY80_0595</name>
</gene>
<dbReference type="Proteomes" id="UP000284892">
    <property type="component" value="Unassembled WGS sequence"/>
</dbReference>
<dbReference type="RefSeq" id="WP_120199714.1">
    <property type="nucleotide sequence ID" value="NZ_RAQJ01000001.1"/>
</dbReference>
<accession>A0A420DWB3</accession>
<reference evidence="2 3" key="1">
    <citation type="submission" date="2018-09" db="EMBL/GenBank/DDBJ databases">
        <title>Genomic Encyclopedia of Archaeal and Bacterial Type Strains, Phase II (KMG-II): from individual species to whole genera.</title>
        <authorList>
            <person name="Goeker M."/>
        </authorList>
    </citation>
    <scope>NUCLEOTIDE SEQUENCE [LARGE SCALE GENOMIC DNA]</scope>
    <source>
        <strain evidence="2 3">DSM 26283</strain>
    </source>
</reference>
<evidence type="ECO:0000313" key="2">
    <source>
        <dbReference type="EMBL" id="RKE98506.1"/>
    </source>
</evidence>
<dbReference type="PROSITE" id="PS51257">
    <property type="entry name" value="PROKAR_LIPOPROTEIN"/>
    <property type="match status" value="1"/>
</dbReference>
<name>A0A420DWB3_9FLAO</name>
<dbReference type="AlphaFoldDB" id="A0A420DWB3"/>
<keyword evidence="3" id="KW-1185">Reference proteome</keyword>
<proteinExistence type="predicted"/>
<protein>
    <submittedName>
        <fullName evidence="2">Uncharacterized protein DUF4296</fullName>
    </submittedName>
</protein>
<evidence type="ECO:0000259" key="1">
    <source>
        <dbReference type="Pfam" id="PF14129"/>
    </source>
</evidence>
<dbReference type="InterPro" id="IPR025381">
    <property type="entry name" value="DUF4296"/>
</dbReference>
<organism evidence="2 3">
    <name type="scientific">Ichthyenterobacterium magnum</name>
    <dbReference type="NCBI Taxonomy" id="1230530"/>
    <lineage>
        <taxon>Bacteria</taxon>
        <taxon>Pseudomonadati</taxon>
        <taxon>Bacteroidota</taxon>
        <taxon>Flavobacteriia</taxon>
        <taxon>Flavobacteriales</taxon>
        <taxon>Flavobacteriaceae</taxon>
        <taxon>Ichthyenterobacterium</taxon>
    </lineage>
</organism>